<dbReference type="PANTHER" id="PTHR33169">
    <property type="entry name" value="PADR-FAMILY TRANSCRIPTIONAL REGULATOR"/>
    <property type="match status" value="1"/>
</dbReference>
<dbReference type="InterPro" id="IPR005149">
    <property type="entry name" value="Tscrpt_reg_PadR_N"/>
</dbReference>
<dbReference type="RefSeq" id="WP_167037276.1">
    <property type="nucleotide sequence ID" value="NZ_BAAANA010000001.1"/>
</dbReference>
<organism evidence="2 3">
    <name type="scientific">Microbacterium ulmi</name>
    <dbReference type="NCBI Taxonomy" id="179095"/>
    <lineage>
        <taxon>Bacteria</taxon>
        <taxon>Bacillati</taxon>
        <taxon>Actinomycetota</taxon>
        <taxon>Actinomycetes</taxon>
        <taxon>Micrococcales</taxon>
        <taxon>Microbacteriaceae</taxon>
        <taxon>Microbacterium</taxon>
    </lineage>
</organism>
<dbReference type="AlphaFoldDB" id="A0A7Y2PZP2"/>
<evidence type="ECO:0000259" key="1">
    <source>
        <dbReference type="Pfam" id="PF03551"/>
    </source>
</evidence>
<reference evidence="2 3" key="1">
    <citation type="submission" date="2020-05" db="EMBL/GenBank/DDBJ databases">
        <title>MicrobeNet Type strains.</title>
        <authorList>
            <person name="Nicholson A.C."/>
        </authorList>
    </citation>
    <scope>NUCLEOTIDE SEQUENCE [LARGE SCALE GENOMIC DNA]</scope>
    <source>
        <strain evidence="2 3">JCM 14282</strain>
    </source>
</reference>
<dbReference type="Proteomes" id="UP000543598">
    <property type="component" value="Unassembled WGS sequence"/>
</dbReference>
<evidence type="ECO:0000313" key="3">
    <source>
        <dbReference type="Proteomes" id="UP000543598"/>
    </source>
</evidence>
<comment type="caution">
    <text evidence="2">The sequence shown here is derived from an EMBL/GenBank/DDBJ whole genome shotgun (WGS) entry which is preliminary data.</text>
</comment>
<dbReference type="PANTHER" id="PTHR33169:SF27">
    <property type="entry name" value="TRANSCRIPTIONAL REGULATOR PADR FAMILY PROTEIN"/>
    <property type="match status" value="1"/>
</dbReference>
<dbReference type="InterPro" id="IPR036388">
    <property type="entry name" value="WH-like_DNA-bd_sf"/>
</dbReference>
<dbReference type="Pfam" id="PF03551">
    <property type="entry name" value="PadR"/>
    <property type="match status" value="1"/>
</dbReference>
<gene>
    <name evidence="2" type="ORF">HLA99_06510</name>
</gene>
<dbReference type="EMBL" id="JABEMB010000006">
    <property type="protein sequence ID" value="NNH03503.1"/>
    <property type="molecule type" value="Genomic_DNA"/>
</dbReference>
<evidence type="ECO:0000313" key="2">
    <source>
        <dbReference type="EMBL" id="NNH03503.1"/>
    </source>
</evidence>
<name>A0A7Y2PZP2_9MICO</name>
<dbReference type="InterPro" id="IPR052509">
    <property type="entry name" value="Metal_resp_DNA-bind_regulator"/>
</dbReference>
<dbReference type="InterPro" id="IPR036390">
    <property type="entry name" value="WH_DNA-bd_sf"/>
</dbReference>
<dbReference type="SUPFAM" id="SSF46785">
    <property type="entry name" value="Winged helix' DNA-binding domain"/>
    <property type="match status" value="1"/>
</dbReference>
<sequence length="209" mass="23266">MSDAAASLTPLGVIVLGLLAEMDLHPYEMMRLIRQRGEDQVVKVTNGTFYHTVSRLERDGLIAEVGVDRAGNRPERTTYALTPAGRAAAQEWVRRELPRFDRPEPFRVALAEAHTLARAEVVELLSQRRVALAASVDEHRERLANVVGRGVPLQFLVELDRRTAILGADLTWLDGLLTRLADTTLAWGVDELPDEVLSRLAAYRKAHLS</sequence>
<accession>A0A7Y2PZP2</accession>
<feature type="domain" description="Transcription regulator PadR N-terminal" evidence="1">
    <location>
        <begin position="15"/>
        <end position="90"/>
    </location>
</feature>
<keyword evidence="3" id="KW-1185">Reference proteome</keyword>
<protein>
    <submittedName>
        <fullName evidence="2">PadR family transcriptional regulator</fullName>
    </submittedName>
</protein>
<proteinExistence type="predicted"/>
<dbReference type="Gene3D" id="1.10.10.10">
    <property type="entry name" value="Winged helix-like DNA-binding domain superfamily/Winged helix DNA-binding domain"/>
    <property type="match status" value="1"/>
</dbReference>